<dbReference type="InterPro" id="IPR011006">
    <property type="entry name" value="CheY-like_superfamily"/>
</dbReference>
<gene>
    <name evidence="4" type="ORF">SAMN05660909_02542</name>
</gene>
<dbReference type="SMART" id="SM00448">
    <property type="entry name" value="REC"/>
    <property type="match status" value="1"/>
</dbReference>
<proteinExistence type="predicted"/>
<feature type="modified residue" description="4-aspartylphosphate" evidence="2">
    <location>
        <position position="53"/>
    </location>
</feature>
<dbReference type="GO" id="GO:0000160">
    <property type="term" value="P:phosphorelay signal transduction system"/>
    <property type="evidence" value="ECO:0007669"/>
    <property type="project" value="InterPro"/>
</dbReference>
<dbReference type="Gene3D" id="3.40.50.2300">
    <property type="match status" value="1"/>
</dbReference>
<dbReference type="SUPFAM" id="SSF52172">
    <property type="entry name" value="CheY-like"/>
    <property type="match status" value="1"/>
</dbReference>
<accession>A0A1H4CD34</accession>
<evidence type="ECO:0000313" key="5">
    <source>
        <dbReference type="Proteomes" id="UP000199656"/>
    </source>
</evidence>
<dbReference type="STRING" id="408074.SAMN05660909_02542"/>
<dbReference type="Pfam" id="PF00072">
    <property type="entry name" value="Response_reg"/>
    <property type="match status" value="1"/>
</dbReference>
<dbReference type="InterPro" id="IPR001789">
    <property type="entry name" value="Sig_transdc_resp-reg_receiver"/>
</dbReference>
<dbReference type="RefSeq" id="WP_089762113.1">
    <property type="nucleotide sequence ID" value="NZ_BKAT01000007.1"/>
</dbReference>
<evidence type="ECO:0000256" key="1">
    <source>
        <dbReference type="ARBA" id="ARBA00022553"/>
    </source>
</evidence>
<feature type="domain" description="Response regulatory" evidence="3">
    <location>
        <begin position="4"/>
        <end position="121"/>
    </location>
</feature>
<dbReference type="PROSITE" id="PS50110">
    <property type="entry name" value="RESPONSE_REGULATORY"/>
    <property type="match status" value="1"/>
</dbReference>
<evidence type="ECO:0000259" key="3">
    <source>
        <dbReference type="PROSITE" id="PS50110"/>
    </source>
</evidence>
<keyword evidence="1 2" id="KW-0597">Phosphoprotein</keyword>
<organism evidence="4 5">
    <name type="scientific">Chitinophaga terrae</name>
    <name type="common">ex Kim and Jung 2007</name>
    <dbReference type="NCBI Taxonomy" id="408074"/>
    <lineage>
        <taxon>Bacteria</taxon>
        <taxon>Pseudomonadati</taxon>
        <taxon>Bacteroidota</taxon>
        <taxon>Chitinophagia</taxon>
        <taxon>Chitinophagales</taxon>
        <taxon>Chitinophagaceae</taxon>
        <taxon>Chitinophaga</taxon>
    </lineage>
</organism>
<reference evidence="5" key="1">
    <citation type="submission" date="2016-10" db="EMBL/GenBank/DDBJ databases">
        <authorList>
            <person name="Varghese N."/>
            <person name="Submissions S."/>
        </authorList>
    </citation>
    <scope>NUCLEOTIDE SEQUENCE [LARGE SCALE GENOMIC DNA]</scope>
    <source>
        <strain evidence="5">DSM 23920</strain>
    </source>
</reference>
<sequence>MKKTILVIDDSAPIRYLLEAMLSKEYSVVSAADGFLALAWLSNGNSVDCIVTDLQMPNISGWELLDHLSSSVLYRDIPVVVLSGNVETDATELTNKYSNVFAFTRKPFDPVQLMKTVGEIVGRRVAAAV</sequence>
<evidence type="ECO:0000313" key="4">
    <source>
        <dbReference type="EMBL" id="SEA58002.1"/>
    </source>
</evidence>
<dbReference type="PANTHER" id="PTHR44591:SF3">
    <property type="entry name" value="RESPONSE REGULATORY DOMAIN-CONTAINING PROTEIN"/>
    <property type="match status" value="1"/>
</dbReference>
<dbReference type="InterPro" id="IPR050595">
    <property type="entry name" value="Bact_response_regulator"/>
</dbReference>
<evidence type="ECO:0000256" key="2">
    <source>
        <dbReference type="PROSITE-ProRule" id="PRU00169"/>
    </source>
</evidence>
<name>A0A1H4CD34_9BACT</name>
<dbReference type="OrthoDB" id="9789181at2"/>
<dbReference type="Proteomes" id="UP000199656">
    <property type="component" value="Unassembled WGS sequence"/>
</dbReference>
<keyword evidence="5" id="KW-1185">Reference proteome</keyword>
<dbReference type="PANTHER" id="PTHR44591">
    <property type="entry name" value="STRESS RESPONSE REGULATOR PROTEIN 1"/>
    <property type="match status" value="1"/>
</dbReference>
<dbReference type="AlphaFoldDB" id="A0A1H4CD34"/>
<dbReference type="EMBL" id="FNRL01000010">
    <property type="protein sequence ID" value="SEA58002.1"/>
    <property type="molecule type" value="Genomic_DNA"/>
</dbReference>
<protein>
    <submittedName>
        <fullName evidence="4">Response regulator receiver domain-containing protein</fullName>
    </submittedName>
</protein>